<name>A0A5D2Z8V1_GOSMU</name>
<dbReference type="InterPro" id="IPR036259">
    <property type="entry name" value="MFS_trans_sf"/>
</dbReference>
<feature type="transmembrane region" description="Helical" evidence="6">
    <location>
        <begin position="7"/>
        <end position="26"/>
    </location>
</feature>
<feature type="transmembrane region" description="Helical" evidence="6">
    <location>
        <begin position="294"/>
        <end position="315"/>
    </location>
</feature>
<dbReference type="GO" id="GO:0022857">
    <property type="term" value="F:transmembrane transporter activity"/>
    <property type="evidence" value="ECO:0007669"/>
    <property type="project" value="InterPro"/>
</dbReference>
<evidence type="ECO:0008006" key="9">
    <source>
        <dbReference type="Google" id="ProtNLM"/>
    </source>
</evidence>
<accession>A0A5D2Z8V1</accession>
<comment type="similarity">
    <text evidence="2">Belongs to the major facilitator superfamily. Proton-dependent oligopeptide transporter (POT/PTR) (TC 2.A.17) family.</text>
</comment>
<evidence type="ECO:0000256" key="4">
    <source>
        <dbReference type="ARBA" id="ARBA00022989"/>
    </source>
</evidence>
<evidence type="ECO:0000256" key="3">
    <source>
        <dbReference type="ARBA" id="ARBA00022692"/>
    </source>
</evidence>
<feature type="transmembrane region" description="Helical" evidence="6">
    <location>
        <begin position="112"/>
        <end position="131"/>
    </location>
</feature>
<feature type="transmembrane region" description="Helical" evidence="6">
    <location>
        <begin position="460"/>
        <end position="479"/>
    </location>
</feature>
<comment type="subcellular location">
    <subcellularLocation>
        <location evidence="1">Membrane</location>
        <topology evidence="1">Multi-pass membrane protein</topology>
    </subcellularLocation>
</comment>
<dbReference type="Pfam" id="PF00854">
    <property type="entry name" value="PTR2"/>
    <property type="match status" value="1"/>
</dbReference>
<dbReference type="Proteomes" id="UP000323597">
    <property type="component" value="Chromosome A05"/>
</dbReference>
<feature type="transmembrane region" description="Helical" evidence="6">
    <location>
        <begin position="376"/>
        <end position="396"/>
    </location>
</feature>
<keyword evidence="8" id="KW-1185">Reference proteome</keyword>
<feature type="transmembrane region" description="Helical" evidence="6">
    <location>
        <begin position="38"/>
        <end position="57"/>
    </location>
</feature>
<organism evidence="7 8">
    <name type="scientific">Gossypium mustelinum</name>
    <name type="common">Cotton</name>
    <name type="synonym">Gossypium caicoense</name>
    <dbReference type="NCBI Taxonomy" id="34275"/>
    <lineage>
        <taxon>Eukaryota</taxon>
        <taxon>Viridiplantae</taxon>
        <taxon>Streptophyta</taxon>
        <taxon>Embryophyta</taxon>
        <taxon>Tracheophyta</taxon>
        <taxon>Spermatophyta</taxon>
        <taxon>Magnoliopsida</taxon>
        <taxon>eudicotyledons</taxon>
        <taxon>Gunneridae</taxon>
        <taxon>Pentapetalae</taxon>
        <taxon>rosids</taxon>
        <taxon>malvids</taxon>
        <taxon>Malvales</taxon>
        <taxon>Malvaceae</taxon>
        <taxon>Malvoideae</taxon>
        <taxon>Gossypium</taxon>
    </lineage>
</organism>
<sequence length="543" mass="60234">MEGLENMAFIASAVSLVTYLMGYMNFGLTKSVNTVTNFMGTSFILALLGGVIADTYLTRFTTCVLFGFLELLGYALLTVQAHFDQLRPTPCTDISKQCEAANTGQATILYTGLYLIALGTSGVKAALPLLGADQFDSKDPKEAVQLSSFFNWFMFSLTGGSIVGVTFVVWISSKKGWDWGFGVCTIVVLFAIVLVCIGKPFYRDNALKGSPIIQILRVLTASICNRYLPIPRKEDELYEVYDKRTQNETLQRTNQFRFLDRAAVHDLTTWGTSAAMTPGPWRLSTVTQVEETKILLRMLPIVLSTVFINTCLAQLQTFSIQQSMTLDTHIFGFEIPASSIPVIPLGFNLIFIPIYERIFVPLARRITGISTGIQHLQRIGVGLVLSTISMAISGVMENKRKSVAVKHNMVDSNEPLPMSVFWLGFQFAVFGLSDMFTLVGLLEFYHAESSAGMKGTSTALSWFSLAFGYFISSIVVEVVNKASGGWLASNNLNRDQLNYFYWLLSGLSGVNFVIYLVCASWYKYKNVKEMKQEEISIHGFAAN</sequence>
<dbReference type="GO" id="GO:0016020">
    <property type="term" value="C:membrane"/>
    <property type="evidence" value="ECO:0007669"/>
    <property type="project" value="UniProtKB-SubCell"/>
</dbReference>
<keyword evidence="5 6" id="KW-0472">Membrane</keyword>
<evidence type="ECO:0000256" key="5">
    <source>
        <dbReference type="ARBA" id="ARBA00023136"/>
    </source>
</evidence>
<protein>
    <recommendedName>
        <fullName evidence="9">Major facilitator superfamily (MFS) profile domain-containing protein</fullName>
    </recommendedName>
</protein>
<keyword evidence="3 6" id="KW-0812">Transmembrane</keyword>
<feature type="transmembrane region" description="Helical" evidence="6">
    <location>
        <begin position="335"/>
        <end position="355"/>
    </location>
</feature>
<proteinExistence type="inferred from homology"/>
<feature type="transmembrane region" description="Helical" evidence="6">
    <location>
        <begin position="499"/>
        <end position="522"/>
    </location>
</feature>
<dbReference type="SUPFAM" id="SSF103473">
    <property type="entry name" value="MFS general substrate transporter"/>
    <property type="match status" value="1"/>
</dbReference>
<dbReference type="PANTHER" id="PTHR11654">
    <property type="entry name" value="OLIGOPEPTIDE TRANSPORTER-RELATED"/>
    <property type="match status" value="1"/>
</dbReference>
<evidence type="ECO:0000256" key="6">
    <source>
        <dbReference type="SAM" id="Phobius"/>
    </source>
</evidence>
<feature type="transmembrane region" description="Helical" evidence="6">
    <location>
        <begin position="179"/>
        <end position="198"/>
    </location>
</feature>
<keyword evidence="4 6" id="KW-1133">Transmembrane helix</keyword>
<dbReference type="AlphaFoldDB" id="A0A5D2Z8V1"/>
<reference evidence="7 8" key="1">
    <citation type="submission" date="2019-07" db="EMBL/GenBank/DDBJ databases">
        <title>WGS assembly of Gossypium mustelinum.</title>
        <authorList>
            <person name="Chen Z.J."/>
            <person name="Sreedasyam A."/>
            <person name="Ando A."/>
            <person name="Song Q."/>
            <person name="De L."/>
            <person name="Hulse-Kemp A."/>
            <person name="Ding M."/>
            <person name="Ye W."/>
            <person name="Kirkbride R."/>
            <person name="Jenkins J."/>
            <person name="Plott C."/>
            <person name="Lovell J."/>
            <person name="Lin Y.-M."/>
            <person name="Vaughn R."/>
            <person name="Liu B."/>
            <person name="Li W."/>
            <person name="Simpson S."/>
            <person name="Scheffler B."/>
            <person name="Saski C."/>
            <person name="Grover C."/>
            <person name="Hu G."/>
            <person name="Conover J."/>
            <person name="Carlson J."/>
            <person name="Shu S."/>
            <person name="Boston L."/>
            <person name="Williams M."/>
            <person name="Peterson D."/>
            <person name="Mcgee K."/>
            <person name="Jones D."/>
            <person name="Wendel J."/>
            <person name="Stelly D."/>
            <person name="Grimwood J."/>
            <person name="Schmutz J."/>
        </authorList>
    </citation>
    <scope>NUCLEOTIDE SEQUENCE [LARGE SCALE GENOMIC DNA]</scope>
    <source>
        <strain evidence="7">1408120.09</strain>
    </source>
</reference>
<dbReference type="InterPro" id="IPR000109">
    <property type="entry name" value="POT_fam"/>
</dbReference>
<feature type="transmembrane region" description="Helical" evidence="6">
    <location>
        <begin position="416"/>
        <end position="439"/>
    </location>
</feature>
<evidence type="ECO:0000313" key="7">
    <source>
        <dbReference type="EMBL" id="TYJ35088.1"/>
    </source>
</evidence>
<gene>
    <name evidence="7" type="ORF">E1A91_A05G213000v1</name>
</gene>
<dbReference type="EMBL" id="CM017640">
    <property type="protein sequence ID" value="TYJ35088.1"/>
    <property type="molecule type" value="Genomic_DNA"/>
</dbReference>
<evidence type="ECO:0000256" key="1">
    <source>
        <dbReference type="ARBA" id="ARBA00004141"/>
    </source>
</evidence>
<evidence type="ECO:0000313" key="8">
    <source>
        <dbReference type="Proteomes" id="UP000323597"/>
    </source>
</evidence>
<evidence type="ECO:0000256" key="2">
    <source>
        <dbReference type="ARBA" id="ARBA00005982"/>
    </source>
</evidence>
<feature type="transmembrane region" description="Helical" evidence="6">
    <location>
        <begin position="64"/>
        <end position="83"/>
    </location>
</feature>
<feature type="transmembrane region" description="Helical" evidence="6">
    <location>
        <begin position="152"/>
        <end position="173"/>
    </location>
</feature>
<dbReference type="Gene3D" id="1.20.1250.20">
    <property type="entry name" value="MFS general substrate transporter like domains"/>
    <property type="match status" value="1"/>
</dbReference>